<evidence type="ECO:0000313" key="3">
    <source>
        <dbReference type="Proteomes" id="UP000266287"/>
    </source>
</evidence>
<dbReference type="CDD" id="cd01038">
    <property type="entry name" value="Endonuclease_DUF559"/>
    <property type="match status" value="1"/>
</dbReference>
<dbReference type="Gene3D" id="3.40.960.10">
    <property type="entry name" value="VSR Endonuclease"/>
    <property type="match status" value="1"/>
</dbReference>
<dbReference type="InterPro" id="IPR047216">
    <property type="entry name" value="Endonuclease_DUF559_bact"/>
</dbReference>
<reference evidence="2 3" key="1">
    <citation type="submission" date="2018-08" db="EMBL/GenBank/DDBJ databases">
        <title>Draft genome of candidate division NPL-UPA2 bacterium Unc8 that adapted to ultra-basic serpentinizing groundwater.</title>
        <authorList>
            <person name="Ishii S."/>
            <person name="Suzuki S."/>
            <person name="Nealson K.H."/>
        </authorList>
    </citation>
    <scope>NUCLEOTIDE SEQUENCE [LARGE SCALE GENOMIC DNA]</scope>
    <source>
        <strain evidence="2">Unc8</strain>
    </source>
</reference>
<comment type="caution">
    <text evidence="2">The sequence shown here is derived from an EMBL/GenBank/DDBJ whole genome shotgun (WGS) entry which is preliminary data.</text>
</comment>
<accession>A0A399FYR9</accession>
<dbReference type="InterPro" id="IPR011335">
    <property type="entry name" value="Restrct_endonuc-II-like"/>
</dbReference>
<keyword evidence="2" id="KW-0255">Endonuclease</keyword>
<dbReference type="EMBL" id="NDHY01000003">
    <property type="protein sequence ID" value="RII00596.1"/>
    <property type="molecule type" value="Genomic_DNA"/>
</dbReference>
<dbReference type="Pfam" id="PF04480">
    <property type="entry name" value="DUF559"/>
    <property type="match status" value="1"/>
</dbReference>
<feature type="domain" description="DUF559" evidence="1">
    <location>
        <begin position="7"/>
        <end position="111"/>
    </location>
</feature>
<dbReference type="PANTHER" id="PTHR38590">
    <property type="entry name" value="BLL0828 PROTEIN"/>
    <property type="match status" value="1"/>
</dbReference>
<organism evidence="2 3">
    <name type="scientific">candidate division NPL-UPA2 bacterium Unc8</name>
    <dbReference type="NCBI Taxonomy" id="1980939"/>
    <lineage>
        <taxon>Bacteria</taxon>
    </lineage>
</organism>
<dbReference type="GO" id="GO:0004519">
    <property type="term" value="F:endonuclease activity"/>
    <property type="evidence" value="ECO:0007669"/>
    <property type="project" value="UniProtKB-KW"/>
</dbReference>
<name>A0A399FYR9_UNCN2</name>
<dbReference type="InterPro" id="IPR007569">
    <property type="entry name" value="DUF559"/>
</dbReference>
<dbReference type="Proteomes" id="UP000266287">
    <property type="component" value="Unassembled WGS sequence"/>
</dbReference>
<dbReference type="AlphaFoldDB" id="A0A399FYR9"/>
<dbReference type="SUPFAM" id="SSF52980">
    <property type="entry name" value="Restriction endonuclease-like"/>
    <property type="match status" value="1"/>
</dbReference>
<evidence type="ECO:0000313" key="2">
    <source>
        <dbReference type="EMBL" id="RII00596.1"/>
    </source>
</evidence>
<proteinExistence type="predicted"/>
<keyword evidence="2" id="KW-0540">Nuclease</keyword>
<sequence>MKSGKKSVNIARNLRKNFTDTERYLWKYIRRNQLEGFKFRRQQPIGRYIVDFVNFKRKIVIEVDGGQHAIEGAQDRKRDKWLRGEGFEVLRFWDHDVLENIEGVLEVIRDTLLLSPHPNPLPQGERE</sequence>
<evidence type="ECO:0000259" key="1">
    <source>
        <dbReference type="Pfam" id="PF04480"/>
    </source>
</evidence>
<gene>
    <name evidence="2" type="ORF">B9J77_02405</name>
</gene>
<keyword evidence="2" id="KW-0378">Hydrolase</keyword>
<protein>
    <submittedName>
        <fullName evidence="2">Endonuclease domain-containing protein</fullName>
    </submittedName>
</protein>
<dbReference type="PANTHER" id="PTHR38590:SF1">
    <property type="entry name" value="BLL0828 PROTEIN"/>
    <property type="match status" value="1"/>
</dbReference>